<dbReference type="PANTHER" id="PTHR21696">
    <property type="entry name" value="PROTEIN UNC-79 HOMOLOG"/>
    <property type="match status" value="1"/>
</dbReference>
<protein>
    <submittedName>
        <fullName evidence="2">Uncharacterized protein</fullName>
    </submittedName>
</protein>
<proteinExistence type="predicted"/>
<organism evidence="2 3">
    <name type="scientific">Protopolystoma xenopodis</name>
    <dbReference type="NCBI Taxonomy" id="117903"/>
    <lineage>
        <taxon>Eukaryota</taxon>
        <taxon>Metazoa</taxon>
        <taxon>Spiralia</taxon>
        <taxon>Lophotrochozoa</taxon>
        <taxon>Platyhelminthes</taxon>
        <taxon>Monogenea</taxon>
        <taxon>Polyopisthocotylea</taxon>
        <taxon>Polystomatidea</taxon>
        <taxon>Polystomatidae</taxon>
        <taxon>Protopolystoma</taxon>
    </lineage>
</organism>
<evidence type="ECO:0000313" key="3">
    <source>
        <dbReference type="Proteomes" id="UP000784294"/>
    </source>
</evidence>
<dbReference type="Proteomes" id="UP000784294">
    <property type="component" value="Unassembled WGS sequence"/>
</dbReference>
<dbReference type="OrthoDB" id="6276930at2759"/>
<dbReference type="EMBL" id="CAAALY010254381">
    <property type="protein sequence ID" value="VEL37231.1"/>
    <property type="molecule type" value="Genomic_DNA"/>
</dbReference>
<feature type="region of interest" description="Disordered" evidence="1">
    <location>
        <begin position="32"/>
        <end position="54"/>
    </location>
</feature>
<gene>
    <name evidence="2" type="ORF">PXEA_LOCUS30671</name>
</gene>
<name>A0A448XHY7_9PLAT</name>
<comment type="caution">
    <text evidence="2">The sequence shown here is derived from an EMBL/GenBank/DDBJ whole genome shotgun (WGS) entry which is preliminary data.</text>
</comment>
<dbReference type="AlphaFoldDB" id="A0A448XHY7"/>
<reference evidence="2" key="1">
    <citation type="submission" date="2018-11" db="EMBL/GenBank/DDBJ databases">
        <authorList>
            <consortium name="Pathogen Informatics"/>
        </authorList>
    </citation>
    <scope>NUCLEOTIDE SEQUENCE</scope>
</reference>
<keyword evidence="3" id="KW-1185">Reference proteome</keyword>
<dbReference type="InterPro" id="IPR024855">
    <property type="entry name" value="UNC79"/>
</dbReference>
<sequence length="296" mass="32116">MDKQLGQQASCTAFPSPEFGSTPVLHGASSFSTSTHNLTHQAGRPKPRLNTSSNAITSHGLSAASAAATIGLTADRCSWCQAMLEQYDEVTLGLGLVCLATFVHREPSLAAPYLLDMLLIASRLASSQMYSWKTSLPHIIVPGNTASIARQFIRCTLYNLAPNGLFVQLFQTPINDENFFKVVVSVLIDFEDHLTLFQPASMALDALNRRKTLPVDTLPVLLENLAAYIDQLPGMTDDAKSSHLLATGWSELIAAIDTFLRRLVITSSPIPGNLSTCIRIMISVMRTPVAANFKVI</sequence>
<dbReference type="PANTHER" id="PTHR21696:SF2">
    <property type="entry name" value="PROTEIN UNC-79 HOMOLOG"/>
    <property type="match status" value="1"/>
</dbReference>
<evidence type="ECO:0000313" key="2">
    <source>
        <dbReference type="EMBL" id="VEL37231.1"/>
    </source>
</evidence>
<evidence type="ECO:0000256" key="1">
    <source>
        <dbReference type="SAM" id="MobiDB-lite"/>
    </source>
</evidence>
<accession>A0A448XHY7</accession>